<gene>
    <name evidence="1" type="ORF">ETAA1_30790</name>
</gene>
<protein>
    <recommendedName>
        <fullName evidence="3">Carboxypeptidase regulatory-like domain-containing protein</fullName>
    </recommendedName>
</protein>
<reference evidence="1 2" key="1">
    <citation type="submission" date="2019-02" db="EMBL/GenBank/DDBJ databases">
        <title>Deep-cultivation of Planctomycetes and their phenomic and genomic characterization uncovers novel biology.</title>
        <authorList>
            <person name="Wiegand S."/>
            <person name="Jogler M."/>
            <person name="Boedeker C."/>
            <person name="Pinto D."/>
            <person name="Vollmers J."/>
            <person name="Rivas-Marin E."/>
            <person name="Kohn T."/>
            <person name="Peeters S.H."/>
            <person name="Heuer A."/>
            <person name="Rast P."/>
            <person name="Oberbeckmann S."/>
            <person name="Bunk B."/>
            <person name="Jeske O."/>
            <person name="Meyerdierks A."/>
            <person name="Storesund J.E."/>
            <person name="Kallscheuer N."/>
            <person name="Luecker S."/>
            <person name="Lage O.M."/>
            <person name="Pohl T."/>
            <person name="Merkel B.J."/>
            <person name="Hornburger P."/>
            <person name="Mueller R.-W."/>
            <person name="Bruemmer F."/>
            <person name="Labrenz M."/>
            <person name="Spormann A.M."/>
            <person name="Op den Camp H."/>
            <person name="Overmann J."/>
            <person name="Amann R."/>
            <person name="Jetten M.S.M."/>
            <person name="Mascher T."/>
            <person name="Medema M.H."/>
            <person name="Devos D.P."/>
            <person name="Kaster A.-K."/>
            <person name="Ovreas L."/>
            <person name="Rohde M."/>
            <person name="Galperin M.Y."/>
            <person name="Jogler C."/>
        </authorList>
    </citation>
    <scope>NUCLEOTIDE SEQUENCE [LARGE SCALE GENOMIC DNA]</scope>
    <source>
        <strain evidence="1 2">ETA_A1</strain>
    </source>
</reference>
<proteinExistence type="predicted"/>
<accession>A0A517XUF0</accession>
<evidence type="ECO:0000313" key="1">
    <source>
        <dbReference type="EMBL" id="QDU21114.1"/>
    </source>
</evidence>
<dbReference type="EMBL" id="CP036273">
    <property type="protein sequence ID" value="QDU21114.1"/>
    <property type="molecule type" value="Genomic_DNA"/>
</dbReference>
<sequence>MRVLTGTMLVVVAGCSAAEPPVTVHPVRGQVLYDGKPAQGVKVYFIPTSAPVVPQIPMNPHGVTGPDGSFELSTFGTNDGAAEGGYQVVLDWPEPAGEGEEEDMTDRLLGWYGPVHSKLTVTVTAGANVVPPFKLAAVSRPPGEVQGVPGKN</sequence>
<dbReference type="RefSeq" id="WP_145239820.1">
    <property type="nucleotide sequence ID" value="NZ_CP036273.1"/>
</dbReference>
<name>A0A517XUF0_9BACT</name>
<evidence type="ECO:0000313" key="2">
    <source>
        <dbReference type="Proteomes" id="UP000319576"/>
    </source>
</evidence>
<evidence type="ECO:0008006" key="3">
    <source>
        <dbReference type="Google" id="ProtNLM"/>
    </source>
</evidence>
<dbReference type="OrthoDB" id="285058at2"/>
<keyword evidence="2" id="KW-1185">Reference proteome</keyword>
<dbReference type="AlphaFoldDB" id="A0A517XUF0"/>
<dbReference type="PROSITE" id="PS51257">
    <property type="entry name" value="PROKAR_LIPOPROTEIN"/>
    <property type="match status" value="1"/>
</dbReference>
<dbReference type="KEGG" id="uli:ETAA1_30790"/>
<organism evidence="1 2">
    <name type="scientific">Urbifossiella limnaea</name>
    <dbReference type="NCBI Taxonomy" id="2528023"/>
    <lineage>
        <taxon>Bacteria</taxon>
        <taxon>Pseudomonadati</taxon>
        <taxon>Planctomycetota</taxon>
        <taxon>Planctomycetia</taxon>
        <taxon>Gemmatales</taxon>
        <taxon>Gemmataceae</taxon>
        <taxon>Urbifossiella</taxon>
    </lineage>
</organism>
<dbReference type="Proteomes" id="UP000319576">
    <property type="component" value="Chromosome"/>
</dbReference>